<evidence type="ECO:0000256" key="5">
    <source>
        <dbReference type="ARBA" id="ARBA00022741"/>
    </source>
</evidence>
<dbReference type="InterPro" id="IPR011495">
    <property type="entry name" value="Sig_transdc_His_kin_sub2_dim/P"/>
</dbReference>
<dbReference type="PANTHER" id="PTHR41523:SF8">
    <property type="entry name" value="ETHYLENE RESPONSE SENSOR PROTEIN"/>
    <property type="match status" value="1"/>
</dbReference>
<dbReference type="InterPro" id="IPR013767">
    <property type="entry name" value="PAS_fold"/>
</dbReference>
<dbReference type="Pfam" id="PF07568">
    <property type="entry name" value="HisKA_2"/>
    <property type="match status" value="1"/>
</dbReference>
<organism evidence="10 11">
    <name type="scientific">Consotaella salsifontis</name>
    <dbReference type="NCBI Taxonomy" id="1365950"/>
    <lineage>
        <taxon>Bacteria</taxon>
        <taxon>Pseudomonadati</taxon>
        <taxon>Pseudomonadota</taxon>
        <taxon>Alphaproteobacteria</taxon>
        <taxon>Hyphomicrobiales</taxon>
        <taxon>Aurantimonadaceae</taxon>
        <taxon>Consotaella</taxon>
    </lineage>
</organism>
<dbReference type="Gene3D" id="3.30.565.10">
    <property type="entry name" value="Histidine kinase-like ATPase, C-terminal domain"/>
    <property type="match status" value="1"/>
</dbReference>
<dbReference type="Proteomes" id="UP000190135">
    <property type="component" value="Unassembled WGS sequence"/>
</dbReference>
<feature type="domain" description="PAS" evidence="9">
    <location>
        <begin position="135"/>
        <end position="201"/>
    </location>
</feature>
<evidence type="ECO:0000313" key="10">
    <source>
        <dbReference type="EMBL" id="SKA26653.1"/>
    </source>
</evidence>
<evidence type="ECO:0000259" key="9">
    <source>
        <dbReference type="PROSITE" id="PS50112"/>
    </source>
</evidence>
<dbReference type="InterPro" id="IPR003594">
    <property type="entry name" value="HATPase_dom"/>
</dbReference>
<name>A0A1T4SEN7_9HYPH</name>
<dbReference type="InterPro" id="IPR035965">
    <property type="entry name" value="PAS-like_dom_sf"/>
</dbReference>
<dbReference type="NCBIfam" id="TIGR00229">
    <property type="entry name" value="sensory_box"/>
    <property type="match status" value="1"/>
</dbReference>
<reference evidence="10 11" key="1">
    <citation type="submission" date="2017-02" db="EMBL/GenBank/DDBJ databases">
        <authorList>
            <person name="Peterson S.W."/>
        </authorList>
    </citation>
    <scope>NUCLEOTIDE SEQUENCE [LARGE SCALE GENOMIC DNA]</scope>
    <source>
        <strain evidence="10 11">USBA 369</strain>
    </source>
</reference>
<dbReference type="RefSeq" id="WP_078709208.1">
    <property type="nucleotide sequence ID" value="NZ_FUXL01000010.1"/>
</dbReference>
<gene>
    <name evidence="10" type="ORF">SAMN05428963_110108</name>
</gene>
<dbReference type="Pfam" id="PF00989">
    <property type="entry name" value="PAS"/>
    <property type="match status" value="1"/>
</dbReference>
<evidence type="ECO:0000256" key="6">
    <source>
        <dbReference type="ARBA" id="ARBA00022777"/>
    </source>
</evidence>
<dbReference type="STRING" id="1365950.SAMN05428963_110108"/>
<dbReference type="SUPFAM" id="SSF55785">
    <property type="entry name" value="PYP-like sensor domain (PAS domain)"/>
    <property type="match status" value="2"/>
</dbReference>
<dbReference type="SMART" id="SM00387">
    <property type="entry name" value="HATPase_c"/>
    <property type="match status" value="1"/>
</dbReference>
<dbReference type="GO" id="GO:0005524">
    <property type="term" value="F:ATP binding"/>
    <property type="evidence" value="ECO:0007669"/>
    <property type="project" value="UniProtKB-KW"/>
</dbReference>
<dbReference type="EC" id="2.7.13.3" evidence="2"/>
<accession>A0A1T4SEN7</accession>
<dbReference type="PROSITE" id="PS50112">
    <property type="entry name" value="PAS"/>
    <property type="match status" value="1"/>
</dbReference>
<keyword evidence="7" id="KW-0067">ATP-binding</keyword>
<sequence length="462" mass="50459">MDTISAQDIVDTVSEGLVVLGRDLTVASANRRFYELFAVAPEETIGRRITALGDGQWDIPELRRLLEEILPQRRVVDAFEVDHVFPGVGRRIVHLNARKVFRQGNQVEHVLVTFYDVTAVREEQLRAARAAMVARTIVDTIRDPLVILDKDLKITMASRNFVRMFGDAEADVVGKEIFDLKQGQWNVAALRAQLERVVPDEAPVEEFLIEDEFPDIGHRAFKLNARKIHVDGNHVTQLLLAFEDVTEAIAVDRHKDVLAAELAHRIKNSLQVISAFVAFEIRRAAEPCRDGYLAMQSRINAVAELYDVVAQSSAFGPVNVETYFEGIAASIRSSLLGEASQIEIVVDAEPLALVADHAVPIGLLVNELATNAVKYAFPEGSGSIVLGFRQRNGEVVLSVEDNGVGFDHGAASAPPASGMGTRFIDAFVRQISGTLARASGDTGTTVIVHLPTSVLTTPDGVS</sequence>
<dbReference type="Gene3D" id="3.30.450.20">
    <property type="entry name" value="PAS domain"/>
    <property type="match status" value="2"/>
</dbReference>
<dbReference type="EMBL" id="FUXL01000010">
    <property type="protein sequence ID" value="SKA26653.1"/>
    <property type="molecule type" value="Genomic_DNA"/>
</dbReference>
<evidence type="ECO:0000256" key="7">
    <source>
        <dbReference type="ARBA" id="ARBA00022840"/>
    </source>
</evidence>
<dbReference type="SMART" id="SM00091">
    <property type="entry name" value="PAS"/>
    <property type="match status" value="2"/>
</dbReference>
<dbReference type="GO" id="GO:0004673">
    <property type="term" value="F:protein histidine kinase activity"/>
    <property type="evidence" value="ECO:0007669"/>
    <property type="project" value="UniProtKB-EC"/>
</dbReference>
<feature type="domain" description="Histidine kinase" evidence="8">
    <location>
        <begin position="261"/>
        <end position="454"/>
    </location>
</feature>
<dbReference type="PROSITE" id="PS50109">
    <property type="entry name" value="HIS_KIN"/>
    <property type="match status" value="1"/>
</dbReference>
<keyword evidence="11" id="KW-1185">Reference proteome</keyword>
<dbReference type="InterPro" id="IPR036890">
    <property type="entry name" value="HATPase_C_sf"/>
</dbReference>
<dbReference type="AlphaFoldDB" id="A0A1T4SEN7"/>
<evidence type="ECO:0000256" key="2">
    <source>
        <dbReference type="ARBA" id="ARBA00012438"/>
    </source>
</evidence>
<keyword evidence="4" id="KW-0808">Transferase</keyword>
<dbReference type="InterPro" id="IPR005467">
    <property type="entry name" value="His_kinase_dom"/>
</dbReference>
<dbReference type="GO" id="GO:0006355">
    <property type="term" value="P:regulation of DNA-templated transcription"/>
    <property type="evidence" value="ECO:0007669"/>
    <property type="project" value="InterPro"/>
</dbReference>
<evidence type="ECO:0000259" key="8">
    <source>
        <dbReference type="PROSITE" id="PS50109"/>
    </source>
</evidence>
<dbReference type="Pfam" id="PF08448">
    <property type="entry name" value="PAS_4"/>
    <property type="match status" value="1"/>
</dbReference>
<evidence type="ECO:0000256" key="1">
    <source>
        <dbReference type="ARBA" id="ARBA00000085"/>
    </source>
</evidence>
<evidence type="ECO:0000256" key="4">
    <source>
        <dbReference type="ARBA" id="ARBA00022679"/>
    </source>
</evidence>
<keyword evidence="6" id="KW-0418">Kinase</keyword>
<comment type="catalytic activity">
    <reaction evidence="1">
        <text>ATP + protein L-histidine = ADP + protein N-phospho-L-histidine.</text>
        <dbReference type="EC" id="2.7.13.3"/>
    </reaction>
</comment>
<dbReference type="PANTHER" id="PTHR41523">
    <property type="entry name" value="TWO-COMPONENT SYSTEM SENSOR PROTEIN"/>
    <property type="match status" value="1"/>
</dbReference>
<keyword evidence="3" id="KW-0597">Phosphoprotein</keyword>
<keyword evidence="5" id="KW-0547">Nucleotide-binding</keyword>
<dbReference type="SUPFAM" id="SSF55874">
    <property type="entry name" value="ATPase domain of HSP90 chaperone/DNA topoisomerase II/histidine kinase"/>
    <property type="match status" value="1"/>
</dbReference>
<dbReference type="OrthoDB" id="489241at2"/>
<evidence type="ECO:0000256" key="3">
    <source>
        <dbReference type="ARBA" id="ARBA00022553"/>
    </source>
</evidence>
<protein>
    <recommendedName>
        <fullName evidence="2">histidine kinase</fullName>
        <ecNumber evidence="2">2.7.13.3</ecNumber>
    </recommendedName>
</protein>
<dbReference type="InterPro" id="IPR000014">
    <property type="entry name" value="PAS"/>
</dbReference>
<dbReference type="Pfam" id="PF02518">
    <property type="entry name" value="HATPase_c"/>
    <property type="match status" value="1"/>
</dbReference>
<dbReference type="InterPro" id="IPR013656">
    <property type="entry name" value="PAS_4"/>
</dbReference>
<proteinExistence type="predicted"/>
<dbReference type="CDD" id="cd00130">
    <property type="entry name" value="PAS"/>
    <property type="match status" value="2"/>
</dbReference>
<evidence type="ECO:0000313" key="11">
    <source>
        <dbReference type="Proteomes" id="UP000190135"/>
    </source>
</evidence>